<sequence>MRAIRTLLCAAATAALLAPVSVQAQGLFSPAIMVNDQAITNYELNQRVALLEAFNTPGNPAEVARQQLIDDALRRDYMASRGIRITDEGLQAALEEFAGRANQSVDQFVAALASQGIEEQALRDYVEINSLWRDFIRREFRGSVDVSDRDIDTAIASELGNTTAIQVLLSEIIIPAPPERAAEAMAIAERLSRLRSTAEFSAAAAQYSAVQTKENGGRLPWKSLDEYPAGLGDVLLALEPGEVTQPLPIPNGVALLQLRDLREVDSGQAKPMMLDYAVFTIGGGLTAEALAQAAQIDADTDSCDDLYGVAKGLPEDRLTRTTAAPSEIENDIAMVLAGLDEGESAAALTRNDGQTLLYVMLCSRLPVVDGGIDRETVANRLSSRQLAQQADLLLARLRANATIVTP</sequence>
<dbReference type="Gene3D" id="1.10.4030.10">
    <property type="entry name" value="Porin chaperone SurA, peptide-binding domain"/>
    <property type="match status" value="1"/>
</dbReference>
<protein>
    <recommendedName>
        <fullName evidence="1">Parvulin-like PPIase</fullName>
    </recommendedName>
    <alternativeName>
        <fullName evidence="3">Peptidyl-prolyl cis-trans isomerase plp</fullName>
    </alternativeName>
    <alternativeName>
        <fullName evidence="4">Rotamase plp</fullName>
    </alternativeName>
</protein>
<dbReference type="SUPFAM" id="SSF54534">
    <property type="entry name" value="FKBP-like"/>
    <property type="match status" value="1"/>
</dbReference>
<evidence type="ECO:0000256" key="6">
    <source>
        <dbReference type="SAM" id="SignalP"/>
    </source>
</evidence>
<dbReference type="InterPro" id="IPR046357">
    <property type="entry name" value="PPIase_dom_sf"/>
</dbReference>
<keyword evidence="5" id="KW-0697">Rotamase</keyword>
<evidence type="ECO:0000259" key="7">
    <source>
        <dbReference type="PROSITE" id="PS50198"/>
    </source>
</evidence>
<keyword evidence="2 6" id="KW-0732">Signal</keyword>
<dbReference type="EMBL" id="JAATOP010000006">
    <property type="protein sequence ID" value="NIY72953.1"/>
    <property type="molecule type" value="Genomic_DNA"/>
</dbReference>
<comment type="caution">
    <text evidence="8">The sequence shown here is derived from an EMBL/GenBank/DDBJ whole genome shotgun (WGS) entry which is preliminary data.</text>
</comment>
<keyword evidence="9" id="KW-1185">Reference proteome</keyword>
<keyword evidence="5 8" id="KW-0413">Isomerase</keyword>
<evidence type="ECO:0000313" key="8">
    <source>
        <dbReference type="EMBL" id="NIY72953.1"/>
    </source>
</evidence>
<evidence type="ECO:0000313" key="9">
    <source>
        <dbReference type="Proteomes" id="UP000709466"/>
    </source>
</evidence>
<dbReference type="Pfam" id="PF00639">
    <property type="entry name" value="Rotamase"/>
    <property type="match status" value="1"/>
</dbReference>
<feature type="domain" description="PpiC" evidence="7">
    <location>
        <begin position="164"/>
        <end position="260"/>
    </location>
</feature>
<accession>A0ABX0VXX0</accession>
<evidence type="ECO:0000256" key="3">
    <source>
        <dbReference type="ARBA" id="ARBA00030642"/>
    </source>
</evidence>
<dbReference type="Gene3D" id="3.10.50.40">
    <property type="match status" value="1"/>
</dbReference>
<evidence type="ECO:0000256" key="1">
    <source>
        <dbReference type="ARBA" id="ARBA00018370"/>
    </source>
</evidence>
<dbReference type="GO" id="GO:0016853">
    <property type="term" value="F:isomerase activity"/>
    <property type="evidence" value="ECO:0007669"/>
    <property type="project" value="UniProtKB-KW"/>
</dbReference>
<evidence type="ECO:0000256" key="5">
    <source>
        <dbReference type="PROSITE-ProRule" id="PRU00278"/>
    </source>
</evidence>
<reference evidence="8 9" key="1">
    <citation type="submission" date="2020-03" db="EMBL/GenBank/DDBJ databases">
        <title>Bacterial isolates of synthetic phycosphere.</title>
        <authorList>
            <person name="Fu H."/>
            <person name="Moran M.A."/>
        </authorList>
    </citation>
    <scope>NUCLEOTIDE SEQUENCE [LARGE SCALE GENOMIC DNA]</scope>
    <source>
        <strain evidence="8 9">HF1</strain>
    </source>
</reference>
<dbReference type="PANTHER" id="PTHR47637">
    <property type="entry name" value="CHAPERONE SURA"/>
    <property type="match status" value="1"/>
</dbReference>
<feature type="chain" id="PRO_5047072064" description="Parvulin-like PPIase" evidence="6">
    <location>
        <begin position="25"/>
        <end position="406"/>
    </location>
</feature>
<feature type="signal peptide" evidence="6">
    <location>
        <begin position="1"/>
        <end position="24"/>
    </location>
</feature>
<evidence type="ECO:0000256" key="2">
    <source>
        <dbReference type="ARBA" id="ARBA00022729"/>
    </source>
</evidence>
<dbReference type="PROSITE" id="PS50198">
    <property type="entry name" value="PPIC_PPIASE_2"/>
    <property type="match status" value="1"/>
</dbReference>
<dbReference type="Proteomes" id="UP000709466">
    <property type="component" value="Unassembled WGS sequence"/>
</dbReference>
<dbReference type="SUPFAM" id="SSF109998">
    <property type="entry name" value="Triger factor/SurA peptide-binding domain-like"/>
    <property type="match status" value="1"/>
</dbReference>
<evidence type="ECO:0000256" key="4">
    <source>
        <dbReference type="ARBA" id="ARBA00031484"/>
    </source>
</evidence>
<name>A0ABX0VXX0_9RHOB</name>
<gene>
    <name evidence="8" type="ORF">HCZ30_10980</name>
</gene>
<dbReference type="RefSeq" id="WP_167638333.1">
    <property type="nucleotide sequence ID" value="NZ_JAATOP010000006.1"/>
</dbReference>
<dbReference type="InterPro" id="IPR050280">
    <property type="entry name" value="OMP_Chaperone_SurA"/>
</dbReference>
<dbReference type="InterPro" id="IPR027304">
    <property type="entry name" value="Trigger_fact/SurA_dom_sf"/>
</dbReference>
<proteinExistence type="predicted"/>
<organism evidence="8 9">
    <name type="scientific">Marivivens donghaensis</name>
    <dbReference type="NCBI Taxonomy" id="1699413"/>
    <lineage>
        <taxon>Bacteria</taxon>
        <taxon>Pseudomonadati</taxon>
        <taxon>Pseudomonadota</taxon>
        <taxon>Alphaproteobacteria</taxon>
        <taxon>Rhodobacterales</taxon>
        <taxon>Paracoccaceae</taxon>
        <taxon>Marivivens group</taxon>
        <taxon>Marivivens</taxon>
    </lineage>
</organism>
<dbReference type="InterPro" id="IPR000297">
    <property type="entry name" value="PPIase_PpiC"/>
</dbReference>
<dbReference type="PANTHER" id="PTHR47637:SF1">
    <property type="entry name" value="CHAPERONE SURA"/>
    <property type="match status" value="1"/>
</dbReference>